<dbReference type="EMBL" id="OIVN01006135">
    <property type="protein sequence ID" value="SPD25871.1"/>
    <property type="molecule type" value="Genomic_DNA"/>
</dbReference>
<evidence type="ECO:0008006" key="3">
    <source>
        <dbReference type="Google" id="ProtNLM"/>
    </source>
</evidence>
<evidence type="ECO:0000256" key="1">
    <source>
        <dbReference type="ARBA" id="ARBA00022821"/>
    </source>
</evidence>
<dbReference type="PANTHER" id="PTHR36766:SF51">
    <property type="entry name" value="DISEASE RESISTANCE RPP13-LIKE PROTEIN 1"/>
    <property type="match status" value="1"/>
</dbReference>
<gene>
    <name evidence="2" type="ORF">FSB_LOCUS53753</name>
</gene>
<dbReference type="SUPFAM" id="SSF52058">
    <property type="entry name" value="L domain-like"/>
    <property type="match status" value="1"/>
</dbReference>
<proteinExistence type="predicted"/>
<evidence type="ECO:0000313" key="2">
    <source>
        <dbReference type="EMBL" id="SPD25871.1"/>
    </source>
</evidence>
<protein>
    <recommendedName>
        <fullName evidence="3">NB-ARC domain-containing protein</fullName>
    </recommendedName>
</protein>
<reference evidence="2" key="1">
    <citation type="submission" date="2018-02" db="EMBL/GenBank/DDBJ databases">
        <authorList>
            <person name="Cohen D.B."/>
            <person name="Kent A.D."/>
        </authorList>
    </citation>
    <scope>NUCLEOTIDE SEQUENCE</scope>
</reference>
<organism evidence="2">
    <name type="scientific">Fagus sylvatica</name>
    <name type="common">Beechnut</name>
    <dbReference type="NCBI Taxonomy" id="28930"/>
    <lineage>
        <taxon>Eukaryota</taxon>
        <taxon>Viridiplantae</taxon>
        <taxon>Streptophyta</taxon>
        <taxon>Embryophyta</taxon>
        <taxon>Tracheophyta</taxon>
        <taxon>Spermatophyta</taxon>
        <taxon>Magnoliopsida</taxon>
        <taxon>eudicotyledons</taxon>
        <taxon>Gunneridae</taxon>
        <taxon>Pentapetalae</taxon>
        <taxon>rosids</taxon>
        <taxon>fabids</taxon>
        <taxon>Fagales</taxon>
        <taxon>Fagaceae</taxon>
        <taxon>Fagus</taxon>
    </lineage>
</organism>
<dbReference type="AlphaFoldDB" id="A0A2N9IPF8"/>
<accession>A0A2N9IPF8</accession>
<dbReference type="GO" id="GO:0006952">
    <property type="term" value="P:defense response"/>
    <property type="evidence" value="ECO:0007669"/>
    <property type="project" value="UniProtKB-KW"/>
</dbReference>
<dbReference type="Gene3D" id="3.80.10.10">
    <property type="entry name" value="Ribonuclease Inhibitor"/>
    <property type="match status" value="2"/>
</dbReference>
<name>A0A2N9IPF8_FAGSY</name>
<dbReference type="InterPro" id="IPR032675">
    <property type="entry name" value="LRR_dom_sf"/>
</dbReference>
<keyword evidence="1" id="KW-0611">Plant defense</keyword>
<dbReference type="PANTHER" id="PTHR36766">
    <property type="entry name" value="PLANT BROAD-SPECTRUM MILDEW RESISTANCE PROTEIN RPW8"/>
    <property type="match status" value="1"/>
</dbReference>
<sequence>MEVSEISEPMEFSMGLNTNSLTINEYDYLEFKPEELTSVQHLYINDTYCIKSFGGHAFTALKTLCIQKCKELEFLPHAEGAEQYALDKLSIGSSCDSLISLPLGFFPNLTRLCIWDCANLESLSMPEGIHNKDLLKSLKTLDISDCPKFVSFPKRGLPTPNLISISFSNCKNLKELPHELHTLNSLKSMTISDCPQLVSLSQGGLPPRLSTLSITFCDKLMLGKEWGLHKLDCLRWLEIEGGCKNVYSFPDENLLPSNLNSLRVTGLSNLKHVNCKGLQHLTALKTLKISHRFLPQD</sequence>